<reference evidence="1 2" key="1">
    <citation type="submission" date="2015-04" db="EMBL/GenBank/DDBJ databases">
        <title>Complete genome sequence of Schizopora paradoxa KUC8140, a cosmopolitan wood degrader in East Asia.</title>
        <authorList>
            <consortium name="DOE Joint Genome Institute"/>
            <person name="Min B."/>
            <person name="Park H."/>
            <person name="Jang Y."/>
            <person name="Kim J.-J."/>
            <person name="Kim K.H."/>
            <person name="Pangilinan J."/>
            <person name="Lipzen A."/>
            <person name="Riley R."/>
            <person name="Grigoriev I.V."/>
            <person name="Spatafora J.W."/>
            <person name="Choi I.-G."/>
        </authorList>
    </citation>
    <scope>NUCLEOTIDE SEQUENCE [LARGE SCALE GENOMIC DNA]</scope>
    <source>
        <strain evidence="1 2">KUC8140</strain>
    </source>
</reference>
<accession>A0A0H2QYK2</accession>
<gene>
    <name evidence="1" type="ORF">SCHPADRAFT_948036</name>
</gene>
<organism evidence="1 2">
    <name type="scientific">Schizopora paradoxa</name>
    <dbReference type="NCBI Taxonomy" id="27342"/>
    <lineage>
        <taxon>Eukaryota</taxon>
        <taxon>Fungi</taxon>
        <taxon>Dikarya</taxon>
        <taxon>Basidiomycota</taxon>
        <taxon>Agaricomycotina</taxon>
        <taxon>Agaricomycetes</taxon>
        <taxon>Hymenochaetales</taxon>
        <taxon>Schizoporaceae</taxon>
        <taxon>Schizopora</taxon>
    </lineage>
</organism>
<protein>
    <recommendedName>
        <fullName evidence="3">F-box domain-containing protein</fullName>
    </recommendedName>
</protein>
<dbReference type="AlphaFoldDB" id="A0A0H2QYK2"/>
<dbReference type="InParanoid" id="A0A0H2QYK2"/>
<keyword evidence="2" id="KW-1185">Reference proteome</keyword>
<evidence type="ECO:0008006" key="3">
    <source>
        <dbReference type="Google" id="ProtNLM"/>
    </source>
</evidence>
<dbReference type="EMBL" id="KQ086754">
    <property type="protein sequence ID" value="KLO04047.1"/>
    <property type="molecule type" value="Genomic_DNA"/>
</dbReference>
<evidence type="ECO:0000313" key="1">
    <source>
        <dbReference type="EMBL" id="KLO04047.1"/>
    </source>
</evidence>
<evidence type="ECO:0000313" key="2">
    <source>
        <dbReference type="Proteomes" id="UP000053477"/>
    </source>
</evidence>
<dbReference type="Proteomes" id="UP000053477">
    <property type="component" value="Unassembled WGS sequence"/>
</dbReference>
<proteinExistence type="predicted"/>
<sequence length="463" mass="51873">MSHLSAHAIDRLLAHVKLLPTSNWPAVMYSAKILHVGLLEDLFSASGIKFRPCRSLAQQGFENAESGMGVCEIEVSNPSAFDVLKHWRRSAIFQPVRSMFFIVSGTTKEWPQAMHAILGFLASLPCEVKHFVEFHLFVEGPAGDVVLDGSLFVDLIRALMQTKCNLFSLYTGDLSFGMDTEQLTMDITTSPIVSPLRSITIESSILLEPTFHRSLLTWFAAASRSLKSLDICFGQPLSASWTTFIRQLHFPNLYHIRVEPLDQTCLAEILQNHPNIVTLELSNLDSLSTFRVPAIRLPSLGLVIGRALDVDRFLRSVTELHALHISLELQVGADVIQGKTFDTNAHLLLLQSLALRPEIADSLTITFPDLDSFTQSFFPTPYSRSRPENSLRISSIQIVLQVECGLKERSVKELLDMILTWLPLFPCLEHVWIMRHSGEVGDHDKGSFTSAVFRAMPHVIVRF</sequence>
<name>A0A0H2QYK2_9AGAM</name>